<evidence type="ECO:0000313" key="3">
    <source>
        <dbReference type="Proteomes" id="UP000218209"/>
    </source>
</evidence>
<sequence>MAVPTDILTLLPPNPGPFTYDSTLLRLVTLRDHPERRLWSPLDVHFLVTAAAGDLDLDSLSENQSTALLTTISRIWPATARKTRGQSFRDALKTYLTGDDAADAEDAARALAAVARPAPPPAPALPAPVAPHPPPAAPAARSPSVRPFLLARPLPSLPGLIHEASCAAPPAASASAGTAPPQFVSDANASLDARDLPFGALFPQAAASDVSAGAAALPLTPAHNIHVVDRYYTYDARKYHGADTESLYRHVAAFRSLCTRMGVHPSDRAACIPSSLGASRHNLPSLCHDNPDKTETELWTLIQKRVSTPARMSRLRTTWQSTNILSFPRVPDETDVCHFGRLVEFLNQIQEQLGPLYQHRLSLRDRVLDAISTEPYWADLVARNLPDADALIDVVELLLEARTARGAAPMPPPAPSLAPLLPPTPIHSADLGPLTDVPTLTDAATGDTCSIEIGAHPADPAAIYWTMRQFRPGDAKPYAPSTAIVDTGSPPEVFGECWRHRHRPSITSPLQPTATRVRVGRDMPSMLGAVGLMLCVPDTRGRTHTLPLPSVLVVASDTIPLIVGLQKCATHGLLVDCEALTVSVKGTDISFACAVSHGHLCLPSPALAINTYYTAPQLIKIHRQFGHTGTAKVVAAFPKGTFSAQDVATMGRVVRSCGACQLHAHLPRRPKYGLPTRPAYVNRVVLIAVFSVDPALPKVLDITCMDTDFGAGTFLPTMHFELIVGVLYLSWFSRYGLCETVIADRGSNLHAPAVTHALQSMGNHLRVAPTEAP</sequence>
<keyword evidence="3" id="KW-1185">Reference proteome</keyword>
<protein>
    <submittedName>
        <fullName evidence="2">Uncharacterized protein</fullName>
    </submittedName>
</protein>
<proteinExistence type="predicted"/>
<dbReference type="Proteomes" id="UP000218209">
    <property type="component" value="Unassembled WGS sequence"/>
</dbReference>
<reference evidence="2 3" key="1">
    <citation type="submission" date="2017-03" db="EMBL/GenBank/DDBJ databases">
        <title>WGS assembly of Porphyra umbilicalis.</title>
        <authorList>
            <person name="Brawley S.H."/>
            <person name="Blouin N.A."/>
            <person name="Ficko-Blean E."/>
            <person name="Wheeler G.L."/>
            <person name="Lohr M."/>
            <person name="Goodson H.V."/>
            <person name="Jenkins J.W."/>
            <person name="Blaby-Haas C.E."/>
            <person name="Helliwell K.E."/>
            <person name="Chan C."/>
            <person name="Marriage T."/>
            <person name="Bhattacharya D."/>
            <person name="Klein A.S."/>
            <person name="Badis Y."/>
            <person name="Brodie J."/>
            <person name="Cao Y."/>
            <person name="Collen J."/>
            <person name="Dittami S.M."/>
            <person name="Gachon C.M."/>
            <person name="Green B.R."/>
            <person name="Karpowicz S."/>
            <person name="Kim J.W."/>
            <person name="Kudahl U."/>
            <person name="Lin S."/>
            <person name="Michel G."/>
            <person name="Mittag M."/>
            <person name="Olson B.J."/>
            <person name="Pangilinan J."/>
            <person name="Peng Y."/>
            <person name="Qiu H."/>
            <person name="Shu S."/>
            <person name="Singer J.T."/>
            <person name="Smith A.G."/>
            <person name="Sprecher B.N."/>
            <person name="Wagner V."/>
            <person name="Wang W."/>
            <person name="Wang Z.-Y."/>
            <person name="Yan J."/>
            <person name="Yarish C."/>
            <person name="Zoeuner-Riek S."/>
            <person name="Zhuang Y."/>
            <person name="Zou Y."/>
            <person name="Lindquist E.A."/>
            <person name="Grimwood J."/>
            <person name="Barry K."/>
            <person name="Rokhsar D.S."/>
            <person name="Schmutz J."/>
            <person name="Stiller J.W."/>
            <person name="Grossman A.R."/>
            <person name="Prochnik S.E."/>
        </authorList>
    </citation>
    <scope>NUCLEOTIDE SEQUENCE [LARGE SCALE GENOMIC DNA]</scope>
    <source>
        <strain evidence="2">4086291</strain>
    </source>
</reference>
<name>A0A1X6P922_PORUM</name>
<evidence type="ECO:0000313" key="2">
    <source>
        <dbReference type="EMBL" id="OSX77236.1"/>
    </source>
</evidence>
<evidence type="ECO:0000256" key="1">
    <source>
        <dbReference type="SAM" id="MobiDB-lite"/>
    </source>
</evidence>
<dbReference type="EMBL" id="KV918843">
    <property type="protein sequence ID" value="OSX77236.1"/>
    <property type="molecule type" value="Genomic_DNA"/>
</dbReference>
<gene>
    <name evidence="2" type="ORF">BU14_0154s0012</name>
</gene>
<organism evidence="2 3">
    <name type="scientific">Porphyra umbilicalis</name>
    <name type="common">Purple laver</name>
    <name type="synonym">Red alga</name>
    <dbReference type="NCBI Taxonomy" id="2786"/>
    <lineage>
        <taxon>Eukaryota</taxon>
        <taxon>Rhodophyta</taxon>
        <taxon>Bangiophyceae</taxon>
        <taxon>Bangiales</taxon>
        <taxon>Bangiaceae</taxon>
        <taxon>Porphyra</taxon>
    </lineage>
</organism>
<dbReference type="AlphaFoldDB" id="A0A1X6P922"/>
<feature type="compositionally biased region" description="Pro residues" evidence="1">
    <location>
        <begin position="117"/>
        <end position="137"/>
    </location>
</feature>
<feature type="region of interest" description="Disordered" evidence="1">
    <location>
        <begin position="117"/>
        <end position="141"/>
    </location>
</feature>
<accession>A0A1X6P922</accession>